<dbReference type="PANTHER" id="PTHR11590:SF40">
    <property type="entry name" value="HEMOCYTE PROTEIN-GLUTAMINE GAMMA-GLUTAMYLTRANSFERASE-LIKE PROTEIN"/>
    <property type="match status" value="1"/>
</dbReference>
<comment type="caution">
    <text evidence="3">The sequence shown here is derived from an EMBL/GenBank/DDBJ whole genome shotgun (WGS) entry which is preliminary data.</text>
</comment>
<dbReference type="SUPFAM" id="SSF54001">
    <property type="entry name" value="Cysteine proteinases"/>
    <property type="match status" value="1"/>
</dbReference>
<dbReference type="SUPFAM" id="SSF81296">
    <property type="entry name" value="E set domains"/>
    <property type="match status" value="1"/>
</dbReference>
<evidence type="ECO:0000259" key="2">
    <source>
        <dbReference type="SMART" id="SM00460"/>
    </source>
</evidence>
<evidence type="ECO:0000313" key="3">
    <source>
        <dbReference type="EMBL" id="GBP35766.1"/>
    </source>
</evidence>
<dbReference type="PANTHER" id="PTHR11590">
    <property type="entry name" value="PROTEIN-GLUTAMINE GAMMA-GLUTAMYLTRANSFERASE"/>
    <property type="match status" value="1"/>
</dbReference>
<dbReference type="EMBL" id="BGZK01000309">
    <property type="protein sequence ID" value="GBP35766.1"/>
    <property type="molecule type" value="Genomic_DNA"/>
</dbReference>
<comment type="similarity">
    <text evidence="1">Belongs to the transglutaminase superfamily. Transglutaminase family.</text>
</comment>
<proteinExistence type="inferred from homology"/>
<evidence type="ECO:0000313" key="4">
    <source>
        <dbReference type="Proteomes" id="UP000299102"/>
    </source>
</evidence>
<keyword evidence="3" id="KW-0808">Transferase</keyword>
<accession>A0A4C1VAN6</accession>
<dbReference type="InterPro" id="IPR050779">
    <property type="entry name" value="Transglutaminase"/>
</dbReference>
<reference evidence="3 4" key="1">
    <citation type="journal article" date="2019" name="Commun. Biol.">
        <title>The bagworm genome reveals a unique fibroin gene that provides high tensile strength.</title>
        <authorList>
            <person name="Kono N."/>
            <person name="Nakamura H."/>
            <person name="Ohtoshi R."/>
            <person name="Tomita M."/>
            <person name="Numata K."/>
            <person name="Arakawa K."/>
        </authorList>
    </citation>
    <scope>NUCLEOTIDE SEQUENCE [LARGE SCALE GENOMIC DNA]</scope>
</reference>
<dbReference type="OrthoDB" id="437511at2759"/>
<dbReference type="PROSITE" id="PS00547">
    <property type="entry name" value="TRANSGLUTAMINASES"/>
    <property type="match status" value="1"/>
</dbReference>
<dbReference type="GO" id="GO:0003810">
    <property type="term" value="F:protein-glutamine gamma-glutamyltransferase activity"/>
    <property type="evidence" value="ECO:0007669"/>
    <property type="project" value="TreeGrafter"/>
</dbReference>
<dbReference type="Proteomes" id="UP000299102">
    <property type="component" value="Unassembled WGS sequence"/>
</dbReference>
<feature type="domain" description="Transglutaminase-like" evidence="2">
    <location>
        <begin position="267"/>
        <end position="365"/>
    </location>
</feature>
<evidence type="ECO:0000256" key="1">
    <source>
        <dbReference type="ARBA" id="ARBA00005968"/>
    </source>
</evidence>
<dbReference type="SMART" id="SM00460">
    <property type="entry name" value="TGc"/>
    <property type="match status" value="1"/>
</dbReference>
<dbReference type="Pfam" id="PF01841">
    <property type="entry name" value="Transglut_core"/>
    <property type="match status" value="1"/>
</dbReference>
<dbReference type="InterPro" id="IPR013808">
    <property type="entry name" value="Transglutaminase_AS"/>
</dbReference>
<dbReference type="Gene3D" id="2.60.40.10">
    <property type="entry name" value="Immunoglobulins"/>
    <property type="match status" value="1"/>
</dbReference>
<dbReference type="InterPro" id="IPR002931">
    <property type="entry name" value="Transglutaminase-like"/>
</dbReference>
<organism evidence="3 4">
    <name type="scientific">Eumeta variegata</name>
    <name type="common">Bagworm moth</name>
    <name type="synonym">Eumeta japonica</name>
    <dbReference type="NCBI Taxonomy" id="151549"/>
    <lineage>
        <taxon>Eukaryota</taxon>
        <taxon>Metazoa</taxon>
        <taxon>Ecdysozoa</taxon>
        <taxon>Arthropoda</taxon>
        <taxon>Hexapoda</taxon>
        <taxon>Insecta</taxon>
        <taxon>Pterygota</taxon>
        <taxon>Neoptera</taxon>
        <taxon>Endopterygota</taxon>
        <taxon>Lepidoptera</taxon>
        <taxon>Glossata</taxon>
        <taxon>Ditrysia</taxon>
        <taxon>Tineoidea</taxon>
        <taxon>Psychidae</taxon>
        <taxon>Oiketicinae</taxon>
        <taxon>Eumeta</taxon>
    </lineage>
</organism>
<protein>
    <submittedName>
        <fullName evidence="3">Hemocyte protein-glutamine gamma-glutamyltransferase</fullName>
    </submittedName>
</protein>
<name>A0A4C1VAN6_EUMVA</name>
<dbReference type="InterPro" id="IPR036985">
    <property type="entry name" value="Transglutaminase-like_sf"/>
</dbReference>
<dbReference type="InterPro" id="IPR001102">
    <property type="entry name" value="Transglutaminase_N"/>
</dbReference>
<gene>
    <name evidence="3" type="ORF">EVAR_20619_1</name>
</gene>
<keyword evidence="4" id="KW-1185">Reference proteome</keyword>
<dbReference type="Gene3D" id="3.90.260.10">
    <property type="entry name" value="Transglutaminase-like"/>
    <property type="match status" value="1"/>
</dbReference>
<sequence length="448" mass="51019">MEALDVNMVSISKENTKAHHTFKYEAVNVKNLKTMIVRRGQPFSVVVRFTRPYDENNDLVQLVFTLGDRATQDTQGDAFIKRDMVADKDSWSARLTNLQNNILFFEVSTPVTTPVGLWTLKMVTRRKDSEDRKIYYFKQNFYILFNPWNPDDSTYMEDTNLLQEYVLNDVGKIWCGSFKTARGNTWCYGQFDAVVLPACMFMLARAKIPFHQRGDPVKVARAISRIVNSNDDGGVLIGRWDGQYEDGTSPFEWTGSVDILDQYLKSRAPVSYGQCWVFAGVVTTVCRALGIPSRVVSNFVSAHDANSSLTIDKYYTETMEELKYDPSNPERADSVWNFHVWNDVWMARPDLPRGYGGWQAIDATPQEASAGMYQCGPAPLEAIKQGDIGMNFDVEFVLSSVNADYMRWRYSPESESGYSVVDTDSYQSMYGVDEEQNRQKVSAIRKAD</sequence>
<dbReference type="Pfam" id="PF00868">
    <property type="entry name" value="Transglut_N"/>
    <property type="match status" value="1"/>
</dbReference>
<dbReference type="InterPro" id="IPR014756">
    <property type="entry name" value="Ig_E-set"/>
</dbReference>
<dbReference type="FunFam" id="3.90.260.10:FF:000002">
    <property type="entry name" value="Erythrocyte membrane protein band 4.2"/>
    <property type="match status" value="1"/>
</dbReference>
<dbReference type="AlphaFoldDB" id="A0A4C1VAN6"/>
<dbReference type="InterPro" id="IPR038765">
    <property type="entry name" value="Papain-like_cys_pep_sf"/>
</dbReference>
<dbReference type="InterPro" id="IPR013783">
    <property type="entry name" value="Ig-like_fold"/>
</dbReference>